<dbReference type="Proteomes" id="UP000265562">
    <property type="component" value="Chromosome"/>
</dbReference>
<dbReference type="EMBL" id="CP032364">
    <property type="protein sequence ID" value="AYA99661.1"/>
    <property type="molecule type" value="Genomic_DNA"/>
</dbReference>
<organism evidence="1 2">
    <name type="scientific">Lachnoanaerobaculum umeaense</name>
    <dbReference type="NCBI Taxonomy" id="617123"/>
    <lineage>
        <taxon>Bacteria</taxon>
        <taxon>Bacillati</taxon>
        <taxon>Bacillota</taxon>
        <taxon>Clostridia</taxon>
        <taxon>Lachnospirales</taxon>
        <taxon>Lachnospiraceae</taxon>
        <taxon>Lachnoanaerobaculum</taxon>
    </lineage>
</organism>
<proteinExistence type="predicted"/>
<name>A0A385PZQ0_9FIRM</name>
<evidence type="ECO:0000313" key="1">
    <source>
        <dbReference type="EMBL" id="AYA99661.1"/>
    </source>
</evidence>
<reference evidence="1 2" key="1">
    <citation type="submission" date="2018-09" db="EMBL/GenBank/DDBJ databases">
        <title>Genome sequencing of Lachnoanaerobaculum umeaense DSM 23576.</title>
        <authorList>
            <person name="Kook J.-K."/>
            <person name="Park S.-N."/>
            <person name="Lim Y.K."/>
        </authorList>
    </citation>
    <scope>NUCLEOTIDE SEQUENCE [LARGE SCALE GENOMIC DNA]</scope>
    <source>
        <strain evidence="2">DSM 23576 \ CCUG 58757</strain>
    </source>
</reference>
<dbReference type="InterPro" id="IPR049249">
    <property type="entry name" value="DUF6882"/>
</dbReference>
<keyword evidence="2" id="KW-1185">Reference proteome</keyword>
<dbReference type="Pfam" id="PF21813">
    <property type="entry name" value="DUF6882"/>
    <property type="match status" value="1"/>
</dbReference>
<dbReference type="OrthoDB" id="7859927at2"/>
<dbReference type="KEGG" id="lua:D4A81_06765"/>
<evidence type="ECO:0000313" key="2">
    <source>
        <dbReference type="Proteomes" id="UP000265562"/>
    </source>
</evidence>
<accession>A0A385PZQ0</accession>
<protein>
    <submittedName>
        <fullName evidence="1">Uncharacterized protein</fullName>
    </submittedName>
</protein>
<dbReference type="RefSeq" id="WP_111524209.1">
    <property type="nucleotide sequence ID" value="NZ_CP032364.1"/>
</dbReference>
<sequence length="240" mass="27220">MADRVNILKTEYVMDRTDWTEVISAVFGGMLRVQNAIEMYVAKGQSWNVDFATKKIKIGKSTYPIQFIGSESFESNDWLWGWENINGFYESLLELANEAKDFGEKCGLDALIYPNIPLTEKVTGYMLSMIACGISDKNYGYYPCKHSKGVAFVALYDLPEKFFAPVDPSGFISTVMNAISLYELDHKILVEGFLSWNGTDYHWEDNNIYATFAGTLEQIIIRFEDIGDKKRIQAIDGLKG</sequence>
<gene>
    <name evidence="1" type="ORF">D4A81_06765</name>
</gene>
<dbReference type="AlphaFoldDB" id="A0A385PZQ0"/>